<organism evidence="2 3">
    <name type="scientific">Citrus x changshan-huyou</name>
    <dbReference type="NCBI Taxonomy" id="2935761"/>
    <lineage>
        <taxon>Eukaryota</taxon>
        <taxon>Viridiplantae</taxon>
        <taxon>Streptophyta</taxon>
        <taxon>Embryophyta</taxon>
        <taxon>Tracheophyta</taxon>
        <taxon>Spermatophyta</taxon>
        <taxon>Magnoliopsida</taxon>
        <taxon>eudicotyledons</taxon>
        <taxon>Gunneridae</taxon>
        <taxon>Pentapetalae</taxon>
        <taxon>rosids</taxon>
        <taxon>malvids</taxon>
        <taxon>Sapindales</taxon>
        <taxon>Rutaceae</taxon>
        <taxon>Aurantioideae</taxon>
        <taxon>Citrus</taxon>
    </lineage>
</organism>
<dbReference type="AlphaFoldDB" id="A0AAP0MLC5"/>
<dbReference type="EMBL" id="JBCGBO010000003">
    <property type="protein sequence ID" value="KAK9214268.1"/>
    <property type="molecule type" value="Genomic_DNA"/>
</dbReference>
<gene>
    <name evidence="2" type="ORF">WN944_006256</name>
</gene>
<reference evidence="2 3" key="1">
    <citation type="submission" date="2024-05" db="EMBL/GenBank/DDBJ databases">
        <title>Haplotype-resolved chromosome-level genome assembly of Huyou (Citrus changshanensis).</title>
        <authorList>
            <person name="Miao C."/>
            <person name="Chen W."/>
            <person name="Wu Y."/>
            <person name="Wang L."/>
            <person name="Zhao S."/>
            <person name="Grierson D."/>
            <person name="Xu C."/>
            <person name="Chen K."/>
        </authorList>
    </citation>
    <scope>NUCLEOTIDE SEQUENCE [LARGE SCALE GENOMIC DNA]</scope>
    <source>
        <strain evidence="2">01-14</strain>
        <tissue evidence="2">Leaf</tissue>
    </source>
</reference>
<dbReference type="Gene3D" id="1.10.340.70">
    <property type="match status" value="1"/>
</dbReference>
<dbReference type="PANTHER" id="PTHR37984:SF5">
    <property type="entry name" value="PROTEIN NYNRIN-LIKE"/>
    <property type="match status" value="1"/>
</dbReference>
<protein>
    <recommendedName>
        <fullName evidence="1">Integrase zinc-binding domain-containing protein</fullName>
    </recommendedName>
</protein>
<sequence>MQGLVWRYWVEEDLIYARGGKLIVPSGGDLRRILSRDTHDSQWAGHPGVERMMALQERSYFWPKMEDDVQLYVKACLVCQLDKTEKRKPVVLL</sequence>
<dbReference type="Pfam" id="PF17921">
    <property type="entry name" value="Integrase_H2C2"/>
    <property type="match status" value="1"/>
</dbReference>
<dbReference type="PANTHER" id="PTHR37984">
    <property type="entry name" value="PROTEIN CBG26694"/>
    <property type="match status" value="1"/>
</dbReference>
<proteinExistence type="predicted"/>
<name>A0AAP0MLC5_9ROSI</name>
<comment type="caution">
    <text evidence="2">The sequence shown here is derived from an EMBL/GenBank/DDBJ whole genome shotgun (WGS) entry which is preliminary data.</text>
</comment>
<evidence type="ECO:0000313" key="3">
    <source>
        <dbReference type="Proteomes" id="UP001428341"/>
    </source>
</evidence>
<dbReference type="FunFam" id="1.10.340.70:FF:000001">
    <property type="entry name" value="Retrovirus-related Pol polyprotein from transposon gypsy-like Protein"/>
    <property type="match status" value="1"/>
</dbReference>
<evidence type="ECO:0000313" key="2">
    <source>
        <dbReference type="EMBL" id="KAK9214268.1"/>
    </source>
</evidence>
<dbReference type="Proteomes" id="UP001428341">
    <property type="component" value="Unassembled WGS sequence"/>
</dbReference>
<dbReference type="InterPro" id="IPR050951">
    <property type="entry name" value="Retrovirus_Pol_polyprotein"/>
</dbReference>
<dbReference type="InterPro" id="IPR041588">
    <property type="entry name" value="Integrase_H2C2"/>
</dbReference>
<feature type="domain" description="Integrase zinc-binding" evidence="1">
    <location>
        <begin position="29"/>
        <end position="84"/>
    </location>
</feature>
<evidence type="ECO:0000259" key="1">
    <source>
        <dbReference type="Pfam" id="PF17921"/>
    </source>
</evidence>
<accession>A0AAP0MLC5</accession>
<keyword evidence="3" id="KW-1185">Reference proteome</keyword>